<dbReference type="RefSeq" id="WP_053034805.1">
    <property type="nucleotide sequence ID" value="NZ_CWSO01000018.1"/>
</dbReference>
<gene>
    <name evidence="1" type="ORF">ERS013201_03856</name>
</gene>
<sequence length="395" mass="45679">MAINLLHQAGHNSNWNRESFTKDNVGDGIIYSPVHDDFNRINSFNKKLKATSIFDPQFYLPNSAKPKFKTYDFFPNTIMNEHLGSGFSTVDYSIVALESARRCVKFQLEQGFGKLIIPTRAFEHFDPNYIESQSESFVNPFLTAMKENNAIGKKEIFLTVPITSHMLNIDGYKNNILNWITSYPEIDGIYLICQHDRKTKQIIDTSFLVDYMKIIKSTCDTGLKVIVGYTNTESLLYSLCGEISLTVGAFENTRIFSLDKFVVSDEGKRGPKPRIYIPKLMNWILFEEAKLIKKNDENLWNDIYTETKYSKDAFSKTKDPAFNTPTLYKHYFITFSEQITSLSKLTIDQRNLTINSWLDNANNYYSRINDILILDNHSSEKHVLPWKNSIKLFNK</sequence>
<accession>A0A656A398</accession>
<proteinExistence type="predicted"/>
<organism evidence="1 2">
    <name type="scientific">Vibrio cholerae</name>
    <dbReference type="NCBI Taxonomy" id="666"/>
    <lineage>
        <taxon>Bacteria</taxon>
        <taxon>Pseudomonadati</taxon>
        <taxon>Pseudomonadota</taxon>
        <taxon>Gammaproteobacteria</taxon>
        <taxon>Vibrionales</taxon>
        <taxon>Vibrionaceae</taxon>
        <taxon>Vibrio</taxon>
    </lineage>
</organism>
<dbReference type="Proteomes" id="UP000046067">
    <property type="component" value="Unassembled WGS sequence"/>
</dbReference>
<reference evidence="1 2" key="1">
    <citation type="submission" date="2015-07" db="EMBL/GenBank/DDBJ databases">
        <authorList>
            <consortium name="Pathogen Informatics"/>
        </authorList>
    </citation>
    <scope>NUCLEOTIDE SEQUENCE [LARGE SCALE GENOMIC DNA]</scope>
    <source>
        <strain evidence="1 2">A325</strain>
    </source>
</reference>
<evidence type="ECO:0000313" key="1">
    <source>
        <dbReference type="EMBL" id="CSC90292.1"/>
    </source>
</evidence>
<dbReference type="EMBL" id="CWQJ01000052">
    <property type="protein sequence ID" value="CSC90292.1"/>
    <property type="molecule type" value="Genomic_DNA"/>
</dbReference>
<protein>
    <submittedName>
        <fullName evidence="1">Uncharacterized protein</fullName>
    </submittedName>
</protein>
<dbReference type="AlphaFoldDB" id="A0A656A398"/>
<evidence type="ECO:0000313" key="2">
    <source>
        <dbReference type="Proteomes" id="UP000046067"/>
    </source>
</evidence>
<name>A0A656A398_VIBCL</name>